<reference evidence="3 4" key="1">
    <citation type="submission" date="2019-11" db="EMBL/GenBank/DDBJ databases">
        <title>Genome sequences of 17 halophilic strains isolated from different environments.</title>
        <authorList>
            <person name="Furrow R.E."/>
        </authorList>
    </citation>
    <scope>NUCLEOTIDE SEQUENCE [LARGE SCALE GENOMIC DNA]</scope>
    <source>
        <strain evidence="3 4">22506_14_FS</strain>
    </source>
</reference>
<sequence length="481" mass="54930">MMSEKKRLHPVAMLLSFIKYAKEAAIPLIFFVFVGGGNGYAWWHFLMIGALLLFTVGNGVLGWFFYTYHIENNELRIHQGFIFRKKRFIPRERIQSIDFSQGLIQRTFGLVKVQIETAGGGGEPEVVMSALRRTDAELLKSNLYQKRNAVTDEVMEEVEEKPPLLYKLSWKELLITASTSGGIGVVLSFVAAIASQVDDFIPDQFYESITERVMDATLPFLLLAAAFLLLISWFFSVVGTVLKYGGFVLKRHEDDLIINRGILEKRQLTIPVHRIQAIRIVEGLLRQPFGYSVLYVESGGGGGKEEQFSTVLFPLVKRKRVKTLLGEILPEMAIHEECSSLPLRAKRRYIIRNLLPAVLPVGLITYFVPYGAFSLLLLPICFFIGYFHYRDAGWGIKKDVALLQFRQISKTRVYVARKNIQAMEMETTFLQEPRQLTTFKVSILSSFAGKQFRVKDIEHTNGEDLLNWYSFGTKKNRKEEV</sequence>
<keyword evidence="1" id="KW-0472">Membrane</keyword>
<dbReference type="InterPro" id="IPR014529">
    <property type="entry name" value="UCP026631"/>
</dbReference>
<keyword evidence="1" id="KW-0812">Transmembrane</keyword>
<dbReference type="RefSeq" id="WP_160921730.1">
    <property type="nucleotide sequence ID" value="NZ_WMEY01000015.1"/>
</dbReference>
<keyword evidence="1" id="KW-1133">Transmembrane helix</keyword>
<organism evidence="3 4">
    <name type="scientific">Guptibacillus hwajinpoensis</name>
    <dbReference type="NCBI Taxonomy" id="208199"/>
    <lineage>
        <taxon>Bacteria</taxon>
        <taxon>Bacillati</taxon>
        <taxon>Bacillota</taxon>
        <taxon>Bacilli</taxon>
        <taxon>Bacillales</taxon>
        <taxon>Guptibacillaceae</taxon>
        <taxon>Guptibacillus</taxon>
    </lineage>
</organism>
<dbReference type="PANTHER" id="PTHR34473">
    <property type="entry name" value="UPF0699 TRANSMEMBRANE PROTEIN YDBS"/>
    <property type="match status" value="1"/>
</dbReference>
<gene>
    <name evidence="3" type="ORF">GLW07_22280</name>
</gene>
<dbReference type="PIRSF" id="PIRSF026631">
    <property type="entry name" value="UCP026631"/>
    <property type="match status" value="1"/>
</dbReference>
<evidence type="ECO:0000313" key="4">
    <source>
        <dbReference type="Proteomes" id="UP000447833"/>
    </source>
</evidence>
<feature type="transmembrane region" description="Helical" evidence="1">
    <location>
        <begin position="349"/>
        <end position="367"/>
    </location>
</feature>
<feature type="transmembrane region" description="Helical" evidence="1">
    <location>
        <begin position="40"/>
        <end position="66"/>
    </location>
</feature>
<proteinExistence type="predicted"/>
<comment type="caution">
    <text evidence="3">The sequence shown here is derived from an EMBL/GenBank/DDBJ whole genome shotgun (WGS) entry which is preliminary data.</text>
</comment>
<evidence type="ECO:0000313" key="3">
    <source>
        <dbReference type="EMBL" id="MYL66057.1"/>
    </source>
</evidence>
<evidence type="ECO:0000259" key="2">
    <source>
        <dbReference type="Pfam" id="PF03703"/>
    </source>
</evidence>
<dbReference type="Pfam" id="PF03703">
    <property type="entry name" value="bPH_2"/>
    <property type="match status" value="2"/>
</dbReference>
<feature type="transmembrane region" description="Helical" evidence="1">
    <location>
        <begin position="12"/>
        <end position="34"/>
    </location>
</feature>
<dbReference type="Proteomes" id="UP000447833">
    <property type="component" value="Unassembled WGS sequence"/>
</dbReference>
<dbReference type="EMBL" id="WMEY01000015">
    <property type="protein sequence ID" value="MYL66057.1"/>
    <property type="molecule type" value="Genomic_DNA"/>
</dbReference>
<dbReference type="AlphaFoldDB" id="A0A845F629"/>
<dbReference type="InterPro" id="IPR005182">
    <property type="entry name" value="YdbS-like_PH"/>
</dbReference>
<feature type="domain" description="YdbS-like PH" evidence="2">
    <location>
        <begin position="63"/>
        <end position="139"/>
    </location>
</feature>
<protein>
    <submittedName>
        <fullName evidence="3">PH domain-containing protein</fullName>
    </submittedName>
</protein>
<accession>A0A845F629</accession>
<feature type="domain" description="YdbS-like PH" evidence="2">
    <location>
        <begin position="252"/>
        <end position="325"/>
    </location>
</feature>
<feature type="transmembrane region" description="Helical" evidence="1">
    <location>
        <begin position="217"/>
        <end position="242"/>
    </location>
</feature>
<dbReference type="PANTHER" id="PTHR34473:SF2">
    <property type="entry name" value="UPF0699 TRANSMEMBRANE PROTEIN YDBT"/>
    <property type="match status" value="1"/>
</dbReference>
<feature type="transmembrane region" description="Helical" evidence="1">
    <location>
        <begin position="173"/>
        <end position="197"/>
    </location>
</feature>
<evidence type="ECO:0000256" key="1">
    <source>
        <dbReference type="SAM" id="Phobius"/>
    </source>
</evidence>
<name>A0A845F629_9BACL</name>